<evidence type="ECO:0000313" key="1">
    <source>
        <dbReference type="EMBL" id="APE34618.1"/>
    </source>
</evidence>
<accession>A0A1J0VRH8</accession>
<keyword evidence="2" id="KW-1185">Reference proteome</keyword>
<gene>
    <name evidence="1" type="ORF">BOX37_12355</name>
</gene>
<organism evidence="1 2">
    <name type="scientific">Nocardia mangyaensis</name>
    <dbReference type="NCBI Taxonomy" id="2213200"/>
    <lineage>
        <taxon>Bacteria</taxon>
        <taxon>Bacillati</taxon>
        <taxon>Actinomycetota</taxon>
        <taxon>Actinomycetes</taxon>
        <taxon>Mycobacteriales</taxon>
        <taxon>Nocardiaceae</taxon>
        <taxon>Nocardia</taxon>
    </lineage>
</organism>
<proteinExistence type="predicted"/>
<dbReference type="KEGG" id="nsl:BOX37_12355"/>
<dbReference type="EMBL" id="CP018082">
    <property type="protein sequence ID" value="APE34618.1"/>
    <property type="molecule type" value="Genomic_DNA"/>
</dbReference>
<evidence type="ECO:0000313" key="2">
    <source>
        <dbReference type="Proteomes" id="UP000183810"/>
    </source>
</evidence>
<protein>
    <submittedName>
        <fullName evidence="1">Uncharacterized protein</fullName>
    </submittedName>
</protein>
<reference evidence="1" key="1">
    <citation type="submission" date="2016-11" db="EMBL/GenBank/DDBJ databases">
        <authorList>
            <person name="Jaros S."/>
            <person name="Januszkiewicz K."/>
            <person name="Wedrychowicz H."/>
        </authorList>
    </citation>
    <scope>NUCLEOTIDE SEQUENCE [LARGE SCALE GENOMIC DNA]</scope>
    <source>
        <strain evidence="1">Y48</strain>
    </source>
</reference>
<name>A0A1J0VRH8_9NOCA</name>
<dbReference type="RefSeq" id="WP_240505319.1">
    <property type="nucleotide sequence ID" value="NZ_CP018082.1"/>
</dbReference>
<sequence>MTTGPCDADGLRAAGADIVLDDLTVFADWLAGYRATASWRRNRLRLVGFRAPPGTHSARGPLT</sequence>
<dbReference type="Proteomes" id="UP000183810">
    <property type="component" value="Chromosome"/>
</dbReference>
<dbReference type="AlphaFoldDB" id="A0A1J0VRH8"/>